<dbReference type="PANTHER" id="PTHR47212:SF2">
    <property type="entry name" value="DUF3741 DOMAIN-CONTAINING PROTEIN"/>
    <property type="match status" value="1"/>
</dbReference>
<evidence type="ECO:0000256" key="1">
    <source>
        <dbReference type="SAM" id="MobiDB-lite"/>
    </source>
</evidence>
<proteinExistence type="predicted"/>
<feature type="compositionally biased region" description="Low complexity" evidence="1">
    <location>
        <begin position="654"/>
        <end position="665"/>
    </location>
</feature>
<feature type="compositionally biased region" description="Basic and acidic residues" evidence="1">
    <location>
        <begin position="40"/>
        <end position="49"/>
    </location>
</feature>
<feature type="domain" description="DUF4378" evidence="3">
    <location>
        <begin position="746"/>
        <end position="883"/>
    </location>
</feature>
<gene>
    <name evidence="4" type="ORF">RJ640_018919</name>
</gene>
<evidence type="ECO:0008006" key="6">
    <source>
        <dbReference type="Google" id="ProtNLM"/>
    </source>
</evidence>
<reference evidence="4" key="1">
    <citation type="submission" date="2022-12" db="EMBL/GenBank/DDBJ databases">
        <title>Draft genome assemblies for two species of Escallonia (Escalloniales).</title>
        <authorList>
            <person name="Chanderbali A."/>
            <person name="Dervinis C."/>
            <person name="Anghel I."/>
            <person name="Soltis D."/>
            <person name="Soltis P."/>
            <person name="Zapata F."/>
        </authorList>
    </citation>
    <scope>NUCLEOTIDE SEQUENCE</scope>
    <source>
        <strain evidence="4">UCBG92.1500</strain>
        <tissue evidence="4">Leaf</tissue>
    </source>
</reference>
<feature type="region of interest" description="Disordered" evidence="1">
    <location>
        <begin position="636"/>
        <end position="684"/>
    </location>
</feature>
<evidence type="ECO:0000259" key="2">
    <source>
        <dbReference type="Pfam" id="PF12552"/>
    </source>
</evidence>
<feature type="region of interest" description="Disordered" evidence="1">
    <location>
        <begin position="545"/>
        <end position="569"/>
    </location>
</feature>
<evidence type="ECO:0000259" key="3">
    <source>
        <dbReference type="Pfam" id="PF14309"/>
    </source>
</evidence>
<sequence length="894" mass="101086">MEKRELQNTLPYITEKSQFGCMWRLMGIFYSHQGRSNQKRLSDSRHEDSSVSGRPKGGNDMVISFDAMCRRIKNGADSKAVNGVEKETLRTELQHTRRDPGLVGHLARKKKAGKNPQKAYQSVVRHWKDAANKGHEHSSRPRSLNLAATLEALCNQIHHESGLPCSPLQRSISNGKHDQVDEISKQVLQMSAEAVVHQMLADRKYLRKCGSSHQSRQFLDALEVLNLNSELLMKLLQDPNSLLAKRIQCLGDLQAEKEKCSPFPEVWPSECGTSYPRKFDRPVQTLDIHRQTIRKSFWRKVKSGYGCTWQGCESPQPSKRIVVLRPGLKSMQDSTDIVCRSSSLQSHHNLNKDKSSNPTSFLCRDFKRKVKHSQWRKQKVQHWISMDGSIHKLPCDCQGSDDVLTRTAKSSPDAKRRSKRGKPRDVDSSIRSEVSDISGSDCRTLNLSTASCSKQRGFDIFLEAKRHLAERLKNAEKAGTLSSKQAPRTLGRILSSPEHDFMARRNAPRTLARILLSPEHDFLPTLSPRRDKGNATVSLRLQKDNKTSCPSPLRQNEDVPPYTDEGKPDGQLQIFYPDPTNLEKLHPETKADEIICSISNDLNSNGHVVKIDDISGDVIDSEMSAEQHSLHITNAKQRANTTEDCPSKNQPLESLSDASSSNPSSIWNVEATDNTEDKEEHRSPVSILEPFFIDDISSPTSAITNPAKSPMQPRHIDFEEHSFMASPLYANVSLGTYMEDQKPISTYVRTVLQASRLNWEELLVKRISSDQLLNPSLFDGVEMFHPDLLSDCIYEVLLEAYKGYFGCPPWLSAIRPEILRVPQEEKVVDEVMKEVYGNLRPPIMPRTLEHLVGNDMAKSGKWFDIRLDTEEIVIQIVEDVLQESIMETILDTPI</sequence>
<keyword evidence="5" id="KW-1185">Reference proteome</keyword>
<evidence type="ECO:0000313" key="4">
    <source>
        <dbReference type="EMBL" id="KAK2984541.1"/>
    </source>
</evidence>
<dbReference type="EMBL" id="JAVXUO010001220">
    <property type="protein sequence ID" value="KAK2984541.1"/>
    <property type="molecule type" value="Genomic_DNA"/>
</dbReference>
<dbReference type="Pfam" id="PF12552">
    <property type="entry name" value="DUF3741"/>
    <property type="match status" value="1"/>
</dbReference>
<dbReference type="AlphaFoldDB" id="A0AA88UJM2"/>
<dbReference type="InterPro" id="IPR025486">
    <property type="entry name" value="DUF4378"/>
</dbReference>
<name>A0AA88UJM2_9ASTE</name>
<feature type="domain" description="DUF3741" evidence="2">
    <location>
        <begin position="198"/>
        <end position="241"/>
    </location>
</feature>
<feature type="compositionally biased region" description="Polar residues" evidence="1">
    <location>
        <begin position="636"/>
        <end position="653"/>
    </location>
</feature>
<dbReference type="PANTHER" id="PTHR47212">
    <property type="entry name" value="ADHESIN-LIKE PROTEIN, PUTATIVE (DUF3741)-RELATED"/>
    <property type="match status" value="1"/>
</dbReference>
<feature type="region of interest" description="Disordered" evidence="1">
    <location>
        <begin position="404"/>
        <end position="432"/>
    </location>
</feature>
<organism evidence="4 5">
    <name type="scientific">Escallonia rubra</name>
    <dbReference type="NCBI Taxonomy" id="112253"/>
    <lineage>
        <taxon>Eukaryota</taxon>
        <taxon>Viridiplantae</taxon>
        <taxon>Streptophyta</taxon>
        <taxon>Embryophyta</taxon>
        <taxon>Tracheophyta</taxon>
        <taxon>Spermatophyta</taxon>
        <taxon>Magnoliopsida</taxon>
        <taxon>eudicotyledons</taxon>
        <taxon>Gunneridae</taxon>
        <taxon>Pentapetalae</taxon>
        <taxon>asterids</taxon>
        <taxon>campanulids</taxon>
        <taxon>Escalloniales</taxon>
        <taxon>Escalloniaceae</taxon>
        <taxon>Escallonia</taxon>
    </lineage>
</organism>
<dbReference type="Pfam" id="PF14309">
    <property type="entry name" value="DUF4378"/>
    <property type="match status" value="1"/>
</dbReference>
<accession>A0AA88UJM2</accession>
<protein>
    <recommendedName>
        <fullName evidence="6">DUF4378 domain-containing protein</fullName>
    </recommendedName>
</protein>
<comment type="caution">
    <text evidence="4">The sequence shown here is derived from an EMBL/GenBank/DDBJ whole genome shotgun (WGS) entry which is preliminary data.</text>
</comment>
<dbReference type="Proteomes" id="UP001187471">
    <property type="component" value="Unassembled WGS sequence"/>
</dbReference>
<feature type="compositionally biased region" description="Basic and acidic residues" evidence="1">
    <location>
        <begin position="423"/>
        <end position="432"/>
    </location>
</feature>
<dbReference type="InterPro" id="IPR022212">
    <property type="entry name" value="DUF3741"/>
</dbReference>
<feature type="region of interest" description="Disordered" evidence="1">
    <location>
        <begin position="35"/>
        <end position="59"/>
    </location>
</feature>
<evidence type="ECO:0000313" key="5">
    <source>
        <dbReference type="Proteomes" id="UP001187471"/>
    </source>
</evidence>